<evidence type="ECO:0000313" key="2">
    <source>
        <dbReference type="EMBL" id="CAG9788357.1"/>
    </source>
</evidence>
<keyword evidence="1" id="KW-0472">Membrane</keyword>
<keyword evidence="1" id="KW-0812">Transmembrane</keyword>
<name>A0A9N9R2M3_9NEOP</name>
<protein>
    <submittedName>
        <fullName evidence="2">Uncharacterized protein</fullName>
    </submittedName>
</protein>
<organism evidence="2 3">
    <name type="scientific">Diatraea saccharalis</name>
    <name type="common">sugarcane borer</name>
    <dbReference type="NCBI Taxonomy" id="40085"/>
    <lineage>
        <taxon>Eukaryota</taxon>
        <taxon>Metazoa</taxon>
        <taxon>Ecdysozoa</taxon>
        <taxon>Arthropoda</taxon>
        <taxon>Hexapoda</taxon>
        <taxon>Insecta</taxon>
        <taxon>Pterygota</taxon>
        <taxon>Neoptera</taxon>
        <taxon>Endopterygota</taxon>
        <taxon>Lepidoptera</taxon>
        <taxon>Glossata</taxon>
        <taxon>Ditrysia</taxon>
        <taxon>Pyraloidea</taxon>
        <taxon>Crambidae</taxon>
        <taxon>Crambinae</taxon>
        <taxon>Diatraea</taxon>
    </lineage>
</organism>
<reference evidence="2" key="2">
    <citation type="submission" date="2022-10" db="EMBL/GenBank/DDBJ databases">
        <authorList>
            <consortium name="ENA_rothamsted_submissions"/>
            <consortium name="culmorum"/>
            <person name="King R."/>
        </authorList>
    </citation>
    <scope>NUCLEOTIDE SEQUENCE</scope>
</reference>
<keyword evidence="1" id="KW-1133">Transmembrane helix</keyword>
<reference evidence="2" key="1">
    <citation type="submission" date="2021-12" db="EMBL/GenBank/DDBJ databases">
        <authorList>
            <person name="King R."/>
        </authorList>
    </citation>
    <scope>NUCLEOTIDE SEQUENCE</scope>
</reference>
<evidence type="ECO:0000313" key="3">
    <source>
        <dbReference type="Proteomes" id="UP001153714"/>
    </source>
</evidence>
<evidence type="ECO:0000256" key="1">
    <source>
        <dbReference type="SAM" id="Phobius"/>
    </source>
</evidence>
<feature type="transmembrane region" description="Helical" evidence="1">
    <location>
        <begin position="32"/>
        <end position="54"/>
    </location>
</feature>
<gene>
    <name evidence="2" type="ORF">DIATSA_LOCUS6160</name>
</gene>
<dbReference type="EMBL" id="OU893350">
    <property type="protein sequence ID" value="CAG9788357.1"/>
    <property type="molecule type" value="Genomic_DNA"/>
</dbReference>
<dbReference type="AlphaFoldDB" id="A0A9N9R2M3"/>
<accession>A0A9N9R2M3</accession>
<feature type="transmembrane region" description="Helical" evidence="1">
    <location>
        <begin position="66"/>
        <end position="86"/>
    </location>
</feature>
<sequence>MEIIKIATELIKLVYKIIEAVIRALVESFIDITIYILGGIGSIILTVVIIRYGVCEENSCFSDKALSNLAMVVGCAVTLLAIYTAVKSFT</sequence>
<proteinExistence type="predicted"/>
<dbReference type="Proteomes" id="UP001153714">
    <property type="component" value="Chromosome 19"/>
</dbReference>
<dbReference type="OrthoDB" id="7439759at2759"/>
<keyword evidence="3" id="KW-1185">Reference proteome</keyword>